<dbReference type="PANTHER" id="PTHR47822:SF2">
    <property type="entry name" value="F-BOX AND WD-40 DOMAIN PROTEIN 7"/>
    <property type="match status" value="1"/>
</dbReference>
<feature type="domain" description="Anaphase-promoting complex subunit 4-like WD40" evidence="2">
    <location>
        <begin position="49"/>
        <end position="103"/>
    </location>
</feature>
<evidence type="ECO:0000313" key="4">
    <source>
        <dbReference type="Proteomes" id="UP001186944"/>
    </source>
</evidence>
<dbReference type="InterPro" id="IPR036322">
    <property type="entry name" value="WD40_repeat_dom_sf"/>
</dbReference>
<dbReference type="Gene3D" id="2.130.10.10">
    <property type="entry name" value="YVTN repeat-like/Quinoprotein amine dehydrogenase"/>
    <property type="match status" value="2"/>
</dbReference>
<name>A0AA89BJZ2_PINIB</name>
<dbReference type="InterPro" id="IPR001680">
    <property type="entry name" value="WD40_rpt"/>
</dbReference>
<keyword evidence="4" id="KW-1185">Reference proteome</keyword>
<evidence type="ECO:0000313" key="3">
    <source>
        <dbReference type="EMBL" id="KAK3083872.1"/>
    </source>
</evidence>
<gene>
    <name evidence="3" type="ORF">FSP39_004403</name>
</gene>
<dbReference type="SUPFAM" id="SSF50978">
    <property type="entry name" value="WD40 repeat-like"/>
    <property type="match status" value="1"/>
</dbReference>
<dbReference type="SMART" id="SM00320">
    <property type="entry name" value="WD40"/>
    <property type="match status" value="5"/>
</dbReference>
<dbReference type="Proteomes" id="UP001186944">
    <property type="component" value="Unassembled WGS sequence"/>
</dbReference>
<feature type="repeat" description="WD" evidence="1">
    <location>
        <begin position="190"/>
        <end position="232"/>
    </location>
</feature>
<dbReference type="Pfam" id="PF12894">
    <property type="entry name" value="ANAPC4_WD40"/>
    <property type="match status" value="1"/>
</dbReference>
<dbReference type="InterPro" id="IPR015943">
    <property type="entry name" value="WD40/YVTN_repeat-like_dom_sf"/>
</dbReference>
<proteinExistence type="predicted"/>
<accession>A0AA89BJZ2</accession>
<protein>
    <recommendedName>
        <fullName evidence="2">Anaphase-promoting complex subunit 4-like WD40 domain-containing protein</fullName>
    </recommendedName>
</protein>
<dbReference type="AlphaFoldDB" id="A0AA89BJZ2"/>
<dbReference type="EMBL" id="VSWD01000013">
    <property type="protein sequence ID" value="KAK3083872.1"/>
    <property type="molecule type" value="Genomic_DNA"/>
</dbReference>
<reference evidence="3" key="1">
    <citation type="submission" date="2019-08" db="EMBL/GenBank/DDBJ databases">
        <title>The improved chromosome-level genome for the pearl oyster Pinctada fucata martensii using PacBio sequencing and Hi-C.</title>
        <authorList>
            <person name="Zheng Z."/>
        </authorList>
    </citation>
    <scope>NUCLEOTIDE SEQUENCE</scope>
    <source>
        <strain evidence="3">ZZ-2019</strain>
        <tissue evidence="3">Adductor muscle</tissue>
    </source>
</reference>
<dbReference type="PANTHER" id="PTHR47822">
    <property type="entry name" value="CARBOHYDRATE BINDING DOMAIN CONTAINING PROTEIN"/>
    <property type="match status" value="1"/>
</dbReference>
<dbReference type="PROSITE" id="PS50082">
    <property type="entry name" value="WD_REPEATS_2"/>
    <property type="match status" value="1"/>
</dbReference>
<dbReference type="PROSITE" id="PS50294">
    <property type="entry name" value="WD_REPEATS_REGION"/>
    <property type="match status" value="1"/>
</dbReference>
<keyword evidence="1" id="KW-0853">WD repeat</keyword>
<dbReference type="GO" id="GO:0005576">
    <property type="term" value="C:extracellular region"/>
    <property type="evidence" value="ECO:0007669"/>
    <property type="project" value="UniProtKB-SubCell"/>
</dbReference>
<organism evidence="3 4">
    <name type="scientific">Pinctada imbricata</name>
    <name type="common">Atlantic pearl-oyster</name>
    <name type="synonym">Pinctada martensii</name>
    <dbReference type="NCBI Taxonomy" id="66713"/>
    <lineage>
        <taxon>Eukaryota</taxon>
        <taxon>Metazoa</taxon>
        <taxon>Spiralia</taxon>
        <taxon>Lophotrochozoa</taxon>
        <taxon>Mollusca</taxon>
        <taxon>Bivalvia</taxon>
        <taxon>Autobranchia</taxon>
        <taxon>Pteriomorphia</taxon>
        <taxon>Pterioida</taxon>
        <taxon>Pterioidea</taxon>
        <taxon>Pteriidae</taxon>
        <taxon>Pinctada</taxon>
    </lineage>
</organism>
<sequence length="361" mass="40499">MHHLMQQTISPRPQSVVSSITQVSDFSDNANPRTGPYLEGNLKLQGTIETSCEVLCCKFSNQGEFLAVGLKDGSIKIYDPRTCQCVFSLQDEDTKLPVTQIRFRHFSEDEKPEYAHILIATYASGHVKFWHFTSGKCLHTINETRQTLCMALSPSGSRFMTGGDDNMHIYDEETKTRISTLGPSDARDKMDGHRFRVFSAQYHPNYPHVFITGGWDNTVHFWDDRQRHSIRMISDGPHICGDALDIDATHNHILAGSWRKNDVLTIYDFASASKIKDIPIDPMYSSKVYSCQWLGKDNIICGGSDMNMACVIDRGTLNTTGHLGDLPKAVYCIDNDQNGNYPLVAIGSASTIFLVKMEKKS</sequence>
<comment type="caution">
    <text evidence="3">The sequence shown here is derived from an EMBL/GenBank/DDBJ whole genome shotgun (WGS) entry which is preliminary data.</text>
</comment>
<dbReference type="Pfam" id="PF00400">
    <property type="entry name" value="WD40"/>
    <property type="match status" value="2"/>
</dbReference>
<evidence type="ECO:0000259" key="2">
    <source>
        <dbReference type="Pfam" id="PF12894"/>
    </source>
</evidence>
<dbReference type="InterPro" id="IPR024977">
    <property type="entry name" value="Apc4-like_WD40_dom"/>
</dbReference>
<evidence type="ECO:0000256" key="1">
    <source>
        <dbReference type="PROSITE-ProRule" id="PRU00221"/>
    </source>
</evidence>